<sequence length="273" mass="32508">MSLEISNQEQLKILEFNSNTLETSLFQVEDVVNDNACFYRAFANGLNYTSPNKSLHDIKDLKHFGTYKDLEETYQHPDWGYYSDKQDKLARYLQGKSYRWIKRNYKNQLEEYGMDMGTMILLTHEIDIDMYLDRYKYFAGDIILESYDETSNQGNEIDNVIEYEMEDRWGGMPEQVALSESYKIPIIILTSQKYDKRYKKIVNGKIRLNKPEKNVRFKILQIYGKKYIGSKTPIFLLWKKKDRIGHYMSLYPKNKEFIKNILTNQINDYKISA</sequence>
<dbReference type="EMBL" id="MN740584">
    <property type="protein sequence ID" value="QHU35165.1"/>
    <property type="molecule type" value="Genomic_DNA"/>
</dbReference>
<dbReference type="CDD" id="cd22744">
    <property type="entry name" value="OTU"/>
    <property type="match status" value="1"/>
</dbReference>
<organism evidence="2">
    <name type="scientific">viral metagenome</name>
    <dbReference type="NCBI Taxonomy" id="1070528"/>
    <lineage>
        <taxon>unclassified sequences</taxon>
        <taxon>metagenomes</taxon>
        <taxon>organismal metagenomes</taxon>
    </lineage>
</organism>
<proteinExistence type="predicted"/>
<accession>A0A6C0LYQ7</accession>
<dbReference type="Gene3D" id="3.90.70.80">
    <property type="match status" value="1"/>
</dbReference>
<dbReference type="InterPro" id="IPR003323">
    <property type="entry name" value="OTU_dom"/>
</dbReference>
<feature type="domain" description="OTU" evidence="1">
    <location>
        <begin position="26"/>
        <end position="253"/>
    </location>
</feature>
<reference evidence="2" key="1">
    <citation type="journal article" date="2020" name="Nature">
        <title>Giant virus diversity and host interactions through global metagenomics.</title>
        <authorList>
            <person name="Schulz F."/>
            <person name="Roux S."/>
            <person name="Paez-Espino D."/>
            <person name="Jungbluth S."/>
            <person name="Walsh D.A."/>
            <person name="Denef V.J."/>
            <person name="McMahon K.D."/>
            <person name="Konstantinidis K.T."/>
            <person name="Eloe-Fadrosh E.A."/>
            <person name="Kyrpides N.C."/>
            <person name="Woyke T."/>
        </authorList>
    </citation>
    <scope>NUCLEOTIDE SEQUENCE</scope>
    <source>
        <strain evidence="2">GVMAG-S-1017745-26</strain>
    </source>
</reference>
<evidence type="ECO:0000313" key="2">
    <source>
        <dbReference type="EMBL" id="QHU35165.1"/>
    </source>
</evidence>
<evidence type="ECO:0000259" key="1">
    <source>
        <dbReference type="PROSITE" id="PS50802"/>
    </source>
</evidence>
<dbReference type="PROSITE" id="PS50802">
    <property type="entry name" value="OTU"/>
    <property type="match status" value="1"/>
</dbReference>
<protein>
    <recommendedName>
        <fullName evidence="1">OTU domain-containing protein</fullName>
    </recommendedName>
</protein>
<name>A0A6C0LYQ7_9ZZZZ</name>
<dbReference type="AlphaFoldDB" id="A0A6C0LYQ7"/>